<comment type="caution">
    <text evidence="10">The sequence shown here is derived from an EMBL/GenBank/DDBJ whole genome shotgun (WGS) entry which is preliminary data.</text>
</comment>
<evidence type="ECO:0000256" key="2">
    <source>
        <dbReference type="ARBA" id="ARBA00022692"/>
    </source>
</evidence>
<dbReference type="GO" id="GO:0016887">
    <property type="term" value="F:ATP hydrolysis activity"/>
    <property type="evidence" value="ECO:0007669"/>
    <property type="project" value="InterPro"/>
</dbReference>
<dbReference type="Pfam" id="PF00005">
    <property type="entry name" value="ABC_tran"/>
    <property type="match status" value="1"/>
</dbReference>
<dbReference type="InterPro" id="IPR039421">
    <property type="entry name" value="Type_1_exporter"/>
</dbReference>
<feature type="domain" description="ABC transporter" evidence="8">
    <location>
        <begin position="354"/>
        <end position="589"/>
    </location>
</feature>
<dbReference type="GO" id="GO:0005524">
    <property type="term" value="F:ATP binding"/>
    <property type="evidence" value="ECO:0007669"/>
    <property type="project" value="UniProtKB-KW"/>
</dbReference>
<dbReference type="GO" id="GO:0005886">
    <property type="term" value="C:plasma membrane"/>
    <property type="evidence" value="ECO:0007669"/>
    <property type="project" value="UniProtKB-SubCell"/>
</dbReference>
<feature type="domain" description="ABC transmembrane type-1" evidence="9">
    <location>
        <begin position="42"/>
        <end position="320"/>
    </location>
</feature>
<dbReference type="AlphaFoldDB" id="A0A928VS15"/>
<dbReference type="Proteomes" id="UP000625316">
    <property type="component" value="Unassembled WGS sequence"/>
</dbReference>
<dbReference type="InterPro" id="IPR003593">
    <property type="entry name" value="AAA+_ATPase"/>
</dbReference>
<gene>
    <name evidence="10" type="ORF">IQ266_17395</name>
</gene>
<dbReference type="PROSITE" id="PS50893">
    <property type="entry name" value="ABC_TRANSPORTER_2"/>
    <property type="match status" value="1"/>
</dbReference>
<feature type="transmembrane region" description="Helical" evidence="7">
    <location>
        <begin position="75"/>
        <end position="92"/>
    </location>
</feature>
<accession>A0A928VS15</accession>
<dbReference type="InterPro" id="IPR003439">
    <property type="entry name" value="ABC_transporter-like_ATP-bd"/>
</dbReference>
<dbReference type="Gene3D" id="3.40.50.300">
    <property type="entry name" value="P-loop containing nucleotide triphosphate hydrolases"/>
    <property type="match status" value="1"/>
</dbReference>
<sequence length="618" mass="67234">MTANRLLLKFARRSPRLVILTTVLGFSGALFNGISTALVVPVILGYLGQSAGTQSLPGPLKKILDLTGAQGDQQFLVLMGFVLLAIILKNAATYAGELTSARLTQTLTTGIRNDGLKMLLDVDLEYYSANKIGDIVNQMGGEIARTANSIKCATQIATTAITILVFLGILLTISWQLTLVSTSLLAMVSVANQFFIRKAKRMGQKLSSSSANYSIALLETLSGMRLVKSTGQEAAQYRQLSHYVNERELAERQSQTNYAIVNPINEVSGILVVLTIVITGKVLFASQMAAPTLLLMYLLTLFRMLPSIGRINGLRSQFANTAPSVQVVNAFLRYDDKPIMAQGKTPYQPITQGIQFQNIWFKYPTSQDWILRDVSLNLPKGTTLALVGSSGAGKSTLADLLPRFYDCQEGGISLDGQDIRSFDLPSFRKSMGIVSQETFLFNASVFDNIAYGCENVSFDAVVSAAQRANAYEFIEKLPEGLDTQIGDRGVMLSGGQRQRLAIARALLRDPDILILDEATSALDTVSERLVQKALDELSRDRTVLVIAHRLSTIQNADQIAVFDRGEVVEVGVHDELLARKGLYAKLYNMQFGETVAPAGADMTVEPPAVEPPAVEPCC</sequence>
<evidence type="ECO:0000256" key="6">
    <source>
        <dbReference type="ARBA" id="ARBA00023136"/>
    </source>
</evidence>
<evidence type="ECO:0000256" key="4">
    <source>
        <dbReference type="ARBA" id="ARBA00022840"/>
    </source>
</evidence>
<evidence type="ECO:0000313" key="11">
    <source>
        <dbReference type="Proteomes" id="UP000625316"/>
    </source>
</evidence>
<keyword evidence="6 7" id="KW-0472">Membrane</keyword>
<dbReference type="GO" id="GO:0015421">
    <property type="term" value="F:ABC-type oligopeptide transporter activity"/>
    <property type="evidence" value="ECO:0007669"/>
    <property type="project" value="TreeGrafter"/>
</dbReference>
<evidence type="ECO:0000256" key="3">
    <source>
        <dbReference type="ARBA" id="ARBA00022741"/>
    </source>
</evidence>
<dbReference type="RefSeq" id="WP_264326338.1">
    <property type="nucleotide sequence ID" value="NZ_JADEXQ010000066.1"/>
</dbReference>
<dbReference type="EMBL" id="JADEXQ010000066">
    <property type="protein sequence ID" value="MBE9031510.1"/>
    <property type="molecule type" value="Genomic_DNA"/>
</dbReference>
<feature type="transmembrane region" description="Helical" evidence="7">
    <location>
        <begin position="152"/>
        <end position="171"/>
    </location>
</feature>
<dbReference type="InterPro" id="IPR017871">
    <property type="entry name" value="ABC_transporter-like_CS"/>
</dbReference>
<evidence type="ECO:0000259" key="8">
    <source>
        <dbReference type="PROSITE" id="PS50893"/>
    </source>
</evidence>
<keyword evidence="2 7" id="KW-0812">Transmembrane</keyword>
<dbReference type="InterPro" id="IPR036640">
    <property type="entry name" value="ABC1_TM_sf"/>
</dbReference>
<dbReference type="PROSITE" id="PS50929">
    <property type="entry name" value="ABC_TM1F"/>
    <property type="match status" value="1"/>
</dbReference>
<evidence type="ECO:0000256" key="7">
    <source>
        <dbReference type="SAM" id="Phobius"/>
    </source>
</evidence>
<keyword evidence="5 7" id="KW-1133">Transmembrane helix</keyword>
<dbReference type="PANTHER" id="PTHR43394">
    <property type="entry name" value="ATP-DEPENDENT PERMEASE MDL1, MITOCHONDRIAL"/>
    <property type="match status" value="1"/>
</dbReference>
<dbReference type="FunFam" id="3.40.50.300:FF:000218">
    <property type="entry name" value="Multidrug ABC transporter ATP-binding protein"/>
    <property type="match status" value="1"/>
</dbReference>
<feature type="transmembrane region" description="Helical" evidence="7">
    <location>
        <begin position="177"/>
        <end position="196"/>
    </location>
</feature>
<dbReference type="SUPFAM" id="SSF90123">
    <property type="entry name" value="ABC transporter transmembrane region"/>
    <property type="match status" value="1"/>
</dbReference>
<dbReference type="Gene3D" id="1.20.1560.10">
    <property type="entry name" value="ABC transporter type 1, transmembrane domain"/>
    <property type="match status" value="1"/>
</dbReference>
<reference evidence="10" key="1">
    <citation type="submission" date="2020-10" db="EMBL/GenBank/DDBJ databases">
        <authorList>
            <person name="Castelo-Branco R."/>
            <person name="Eusebio N."/>
            <person name="Adriana R."/>
            <person name="Vieira A."/>
            <person name="Brugerolle De Fraissinette N."/>
            <person name="Rezende De Castro R."/>
            <person name="Schneider M.P."/>
            <person name="Vasconcelos V."/>
            <person name="Leao P.N."/>
        </authorList>
    </citation>
    <scope>NUCLEOTIDE SEQUENCE</scope>
    <source>
        <strain evidence="10">LEGE 11480</strain>
    </source>
</reference>
<dbReference type="InterPro" id="IPR011527">
    <property type="entry name" value="ABC1_TM_dom"/>
</dbReference>
<feature type="transmembrane region" description="Helical" evidence="7">
    <location>
        <begin position="17"/>
        <end position="47"/>
    </location>
</feature>
<evidence type="ECO:0000256" key="5">
    <source>
        <dbReference type="ARBA" id="ARBA00022989"/>
    </source>
</evidence>
<proteinExistence type="predicted"/>
<feature type="transmembrane region" description="Helical" evidence="7">
    <location>
        <begin position="257"/>
        <end position="278"/>
    </location>
</feature>
<dbReference type="SUPFAM" id="SSF52540">
    <property type="entry name" value="P-loop containing nucleoside triphosphate hydrolases"/>
    <property type="match status" value="1"/>
</dbReference>
<evidence type="ECO:0000313" key="10">
    <source>
        <dbReference type="EMBL" id="MBE9031510.1"/>
    </source>
</evidence>
<evidence type="ECO:0000259" key="9">
    <source>
        <dbReference type="PROSITE" id="PS50929"/>
    </source>
</evidence>
<keyword evidence="4 10" id="KW-0067">ATP-binding</keyword>
<dbReference type="PANTHER" id="PTHR43394:SF1">
    <property type="entry name" value="ATP-BINDING CASSETTE SUB-FAMILY B MEMBER 10, MITOCHONDRIAL"/>
    <property type="match status" value="1"/>
</dbReference>
<organism evidence="10 11">
    <name type="scientific">Romeriopsis navalis LEGE 11480</name>
    <dbReference type="NCBI Taxonomy" id="2777977"/>
    <lineage>
        <taxon>Bacteria</taxon>
        <taxon>Bacillati</taxon>
        <taxon>Cyanobacteriota</taxon>
        <taxon>Cyanophyceae</taxon>
        <taxon>Leptolyngbyales</taxon>
        <taxon>Leptolyngbyaceae</taxon>
        <taxon>Romeriopsis</taxon>
        <taxon>Romeriopsis navalis</taxon>
    </lineage>
</organism>
<keyword evidence="11" id="KW-1185">Reference proteome</keyword>
<dbReference type="SMART" id="SM00382">
    <property type="entry name" value="AAA"/>
    <property type="match status" value="1"/>
</dbReference>
<comment type="subcellular location">
    <subcellularLocation>
        <location evidence="1">Cell membrane</location>
        <topology evidence="1">Multi-pass membrane protein</topology>
    </subcellularLocation>
</comment>
<dbReference type="Pfam" id="PF00664">
    <property type="entry name" value="ABC_membrane"/>
    <property type="match status" value="1"/>
</dbReference>
<dbReference type="PROSITE" id="PS00211">
    <property type="entry name" value="ABC_TRANSPORTER_1"/>
    <property type="match status" value="1"/>
</dbReference>
<protein>
    <submittedName>
        <fullName evidence="10">ABC transporter ATP-binding protein</fullName>
    </submittedName>
</protein>
<evidence type="ECO:0000256" key="1">
    <source>
        <dbReference type="ARBA" id="ARBA00004651"/>
    </source>
</evidence>
<keyword evidence="3" id="KW-0547">Nucleotide-binding</keyword>
<dbReference type="InterPro" id="IPR027417">
    <property type="entry name" value="P-loop_NTPase"/>
</dbReference>
<name>A0A928VS15_9CYAN</name>